<dbReference type="InterPro" id="IPR000172">
    <property type="entry name" value="GMC_OxRdtase_N"/>
</dbReference>
<dbReference type="GO" id="GO:0016614">
    <property type="term" value="F:oxidoreductase activity, acting on CH-OH group of donors"/>
    <property type="evidence" value="ECO:0007669"/>
    <property type="project" value="InterPro"/>
</dbReference>
<evidence type="ECO:0000313" key="9">
    <source>
        <dbReference type="Proteomes" id="UP000265366"/>
    </source>
</evidence>
<dbReference type="InterPro" id="IPR012132">
    <property type="entry name" value="GMC_OxRdtase"/>
</dbReference>
<feature type="domain" description="Glucose-methanol-choline oxidoreductase N-terminal" evidence="7">
    <location>
        <begin position="87"/>
        <end position="110"/>
    </location>
</feature>
<dbReference type="PANTHER" id="PTHR11552:SF147">
    <property type="entry name" value="CHOLINE DEHYDROGENASE, MITOCHONDRIAL"/>
    <property type="match status" value="1"/>
</dbReference>
<evidence type="ECO:0000256" key="2">
    <source>
        <dbReference type="ARBA" id="ARBA00010790"/>
    </source>
</evidence>
<sequence length="546" mass="59488">MSGAGSADHYDYIVAGGGTAGCVLANRLSADPRHKVLLVEAGPRDRNPLYAIPIMGMHLWRWKYNNWSFQTEPEPGLEGRRIGWPRGRVLGGSSSMNGMIYTRGAAEDYDRWAQAGMPSWSYDKVLPYFKKLESYEGEPSEYRGTEGPIRVSRLDQPHPLFDAFVQAGQQAGLPYNPDFNGKALEGVGRYDTNIAGGQRQSTARTYLQAASGRANLDVLTGASIERIVLDGTRATGVVVRTKGGRRTVRAAREIVLAAGAIGSPMALLHSGIGDSEELAQAGIQTRHALKGVGRNLQDHLNITHFYSSAIPDMFYEDARFDRALGMLAQAFLTRSGKGAMVPHNAGAFLKSDPRLASPDLQIHFLPAGVNSRQVRLPFQRVLGDSPYGIAAHICHLHPESRGTVSLRSSDPADRPRIQANYLTAAADKIAMRAGFRFLEKLFAQPAFQEVTGQRLAPPDRPFTDDEVDSWLRENASTVYHPVGTCKMGTDAMAVVDERLRVHGLTGLRVADAAIMPTLVSANTHAPTVMIAEKAADMMIEDRADQA</sequence>
<name>A0A3A1P7V1_9SPHN</name>
<evidence type="ECO:0000313" key="8">
    <source>
        <dbReference type="EMBL" id="RIV86333.1"/>
    </source>
</evidence>
<evidence type="ECO:0000256" key="1">
    <source>
        <dbReference type="ARBA" id="ARBA00001974"/>
    </source>
</evidence>
<dbReference type="Proteomes" id="UP000265366">
    <property type="component" value="Unassembled WGS sequence"/>
</dbReference>
<accession>A0A3A1P7V1</accession>
<dbReference type="InterPro" id="IPR036188">
    <property type="entry name" value="FAD/NAD-bd_sf"/>
</dbReference>
<evidence type="ECO:0000259" key="7">
    <source>
        <dbReference type="PROSITE" id="PS00623"/>
    </source>
</evidence>
<gene>
    <name evidence="8" type="ORF">D2V17_09570</name>
</gene>
<dbReference type="SUPFAM" id="SSF54373">
    <property type="entry name" value="FAD-linked reductases, C-terminal domain"/>
    <property type="match status" value="1"/>
</dbReference>
<feature type="binding site" evidence="5">
    <location>
        <position position="89"/>
    </location>
    <ligand>
        <name>FAD</name>
        <dbReference type="ChEBI" id="CHEBI:57692"/>
    </ligand>
</feature>
<dbReference type="AlphaFoldDB" id="A0A3A1P7V1"/>
<proteinExistence type="inferred from homology"/>
<dbReference type="PIRSF" id="PIRSF000137">
    <property type="entry name" value="Alcohol_oxidase"/>
    <property type="match status" value="1"/>
</dbReference>
<dbReference type="InterPro" id="IPR007867">
    <property type="entry name" value="GMC_OxRtase_C"/>
</dbReference>
<reference evidence="8 9" key="1">
    <citation type="submission" date="2018-08" db="EMBL/GenBank/DDBJ databases">
        <title>Erythrobacter zhengii sp.nov., a bacterium isolated from deep-sea sediment.</title>
        <authorList>
            <person name="Fang C."/>
            <person name="Wu Y.-H."/>
            <person name="Sun C."/>
            <person name="Wang H."/>
            <person name="Cheng H."/>
            <person name="Meng F.-X."/>
            <person name="Wang C.-S."/>
            <person name="Xu X.-W."/>
        </authorList>
    </citation>
    <scope>NUCLEOTIDE SEQUENCE [LARGE SCALE GENOMIC DNA]</scope>
    <source>
        <strain evidence="8 9">CCTCC AB 2015396</strain>
    </source>
</reference>
<dbReference type="OrthoDB" id="9785276at2"/>
<dbReference type="EMBL" id="QXFM01000087">
    <property type="protein sequence ID" value="RIV86333.1"/>
    <property type="molecule type" value="Genomic_DNA"/>
</dbReference>
<dbReference type="Pfam" id="PF00732">
    <property type="entry name" value="GMC_oxred_N"/>
    <property type="match status" value="1"/>
</dbReference>
<dbReference type="SUPFAM" id="SSF51905">
    <property type="entry name" value="FAD/NAD(P)-binding domain"/>
    <property type="match status" value="1"/>
</dbReference>
<evidence type="ECO:0000256" key="4">
    <source>
        <dbReference type="ARBA" id="ARBA00022827"/>
    </source>
</evidence>
<dbReference type="PROSITE" id="PS00623">
    <property type="entry name" value="GMC_OXRED_1"/>
    <property type="match status" value="1"/>
</dbReference>
<comment type="cofactor">
    <cofactor evidence="1 5">
        <name>FAD</name>
        <dbReference type="ChEBI" id="CHEBI:57692"/>
    </cofactor>
</comment>
<dbReference type="PANTHER" id="PTHR11552">
    <property type="entry name" value="GLUCOSE-METHANOL-CHOLINE GMC OXIDOREDUCTASE"/>
    <property type="match status" value="1"/>
</dbReference>
<evidence type="ECO:0000256" key="3">
    <source>
        <dbReference type="ARBA" id="ARBA00022630"/>
    </source>
</evidence>
<organism evidence="8 9">
    <name type="scientific">Aurantiacibacter xanthus</name>
    <dbReference type="NCBI Taxonomy" id="1784712"/>
    <lineage>
        <taxon>Bacteria</taxon>
        <taxon>Pseudomonadati</taxon>
        <taxon>Pseudomonadota</taxon>
        <taxon>Alphaproteobacteria</taxon>
        <taxon>Sphingomonadales</taxon>
        <taxon>Erythrobacteraceae</taxon>
        <taxon>Aurantiacibacter</taxon>
    </lineage>
</organism>
<dbReference type="GO" id="GO:0050660">
    <property type="term" value="F:flavin adenine dinucleotide binding"/>
    <property type="evidence" value="ECO:0007669"/>
    <property type="project" value="InterPro"/>
</dbReference>
<protein>
    <submittedName>
        <fullName evidence="8">FAD-binding protein</fullName>
    </submittedName>
</protein>
<keyword evidence="3 6" id="KW-0285">Flavoprotein</keyword>
<evidence type="ECO:0000256" key="6">
    <source>
        <dbReference type="RuleBase" id="RU003968"/>
    </source>
</evidence>
<comment type="caution">
    <text evidence="8">The sequence shown here is derived from an EMBL/GenBank/DDBJ whole genome shotgun (WGS) entry which is preliminary data.</text>
</comment>
<evidence type="ECO:0000256" key="5">
    <source>
        <dbReference type="PIRSR" id="PIRSR000137-2"/>
    </source>
</evidence>
<dbReference type="Gene3D" id="3.30.560.10">
    <property type="entry name" value="Glucose Oxidase, domain 3"/>
    <property type="match status" value="1"/>
</dbReference>
<dbReference type="Pfam" id="PF05199">
    <property type="entry name" value="GMC_oxred_C"/>
    <property type="match status" value="1"/>
</dbReference>
<keyword evidence="9" id="KW-1185">Reference proteome</keyword>
<keyword evidence="4 5" id="KW-0274">FAD</keyword>
<dbReference type="Gene3D" id="3.50.50.60">
    <property type="entry name" value="FAD/NAD(P)-binding domain"/>
    <property type="match status" value="1"/>
</dbReference>
<comment type="similarity">
    <text evidence="2 6">Belongs to the GMC oxidoreductase family.</text>
</comment>
<dbReference type="RefSeq" id="WP_119592754.1">
    <property type="nucleotide sequence ID" value="NZ_QXFM01000087.1"/>
</dbReference>